<name>A0A2U8FFA9_9HELI</name>
<keyword evidence="1" id="KW-1133">Transmembrane helix</keyword>
<proteinExistence type="predicted"/>
<feature type="transmembrane region" description="Helical" evidence="1">
    <location>
        <begin position="5"/>
        <end position="24"/>
    </location>
</feature>
<evidence type="ECO:0000256" key="1">
    <source>
        <dbReference type="SAM" id="Phobius"/>
    </source>
</evidence>
<evidence type="ECO:0000313" key="3">
    <source>
        <dbReference type="Proteomes" id="UP000244890"/>
    </source>
</evidence>
<reference evidence="2 3" key="1">
    <citation type="submission" date="2017-06" db="EMBL/GenBank/DDBJ databases">
        <title>Complete genome of Helicobacter apodemus.</title>
        <authorList>
            <person name="Cho S."/>
        </authorList>
    </citation>
    <scope>NUCLEOTIDE SEQUENCE [LARGE SCALE GENOMIC DNA]</scope>
    <source>
        <strain evidence="3">SNUVETPUB-15-01</strain>
    </source>
</reference>
<evidence type="ECO:0000313" key="2">
    <source>
        <dbReference type="EMBL" id="AWI34843.1"/>
    </source>
</evidence>
<dbReference type="AlphaFoldDB" id="A0A2U8FFA9"/>
<dbReference type="KEGG" id="had:CDV25_08760"/>
<sequence length="339" mass="39884">MKWKYYLGALLVFVVLLGLYVYSLSGERYTYHIPFSPYTITLPLAIWFVIPVLLFFIIIVCLRLGGIYRMWRRENKYKNDYKLLLEQIENQLLDKKVSLRQPSMDCYKRLSILLDNLIFGVKEGVLAKSGESRLDELLEVLGDLKKGKDVNLKRFSLPNNSSFIRQNTFNQIENDEKFALEVLKKSHFDNEYKQAAFKKILDKGATKDIKHFLSEVKMNKDLADTMLGMCYAKKIQLNNEEIAKLCKEVEYTKEDYLHLAQKIKKCYEPGLWVSLFENLANEDEKAEMAYFYVLLDLEMLDEAKERLNTYPQNEFLKIRAYLDLKSVGKKYPLELFLLD</sequence>
<evidence type="ECO:0008006" key="4">
    <source>
        <dbReference type="Google" id="ProtNLM"/>
    </source>
</evidence>
<dbReference type="Proteomes" id="UP000244890">
    <property type="component" value="Chromosome"/>
</dbReference>
<gene>
    <name evidence="2" type="ORF">CDV25_08760</name>
</gene>
<accession>A0A2U8FFA9</accession>
<dbReference type="OrthoDB" id="5338103at2"/>
<protein>
    <recommendedName>
        <fullName evidence="4">LapA family protein</fullName>
    </recommendedName>
</protein>
<dbReference type="EMBL" id="CP021886">
    <property type="protein sequence ID" value="AWI34843.1"/>
    <property type="molecule type" value="Genomic_DNA"/>
</dbReference>
<organism evidence="2 3">
    <name type="scientific">Helicobacter apodemus</name>
    <dbReference type="NCBI Taxonomy" id="135569"/>
    <lineage>
        <taxon>Bacteria</taxon>
        <taxon>Pseudomonadati</taxon>
        <taxon>Campylobacterota</taxon>
        <taxon>Epsilonproteobacteria</taxon>
        <taxon>Campylobacterales</taxon>
        <taxon>Helicobacteraceae</taxon>
        <taxon>Helicobacter</taxon>
    </lineage>
</organism>
<feature type="transmembrane region" description="Helical" evidence="1">
    <location>
        <begin position="44"/>
        <end position="68"/>
    </location>
</feature>
<keyword evidence="1" id="KW-0472">Membrane</keyword>
<dbReference type="RefSeq" id="WP_108911619.1">
    <property type="nucleotide sequence ID" value="NZ_CP021886.1"/>
</dbReference>
<keyword evidence="1" id="KW-0812">Transmembrane</keyword>